<dbReference type="Proteomes" id="UP001152795">
    <property type="component" value="Unassembled WGS sequence"/>
</dbReference>
<evidence type="ECO:0000256" key="3">
    <source>
        <dbReference type="ARBA" id="ARBA00022737"/>
    </source>
</evidence>
<evidence type="ECO:0000256" key="1">
    <source>
        <dbReference type="ARBA" id="ARBA00022490"/>
    </source>
</evidence>
<comment type="caution">
    <text evidence="4">The sequence shown here is derived from an EMBL/GenBank/DDBJ whole genome shotgun (WGS) entry which is preliminary data.</text>
</comment>
<keyword evidence="2" id="KW-0853">WD repeat</keyword>
<protein>
    <submittedName>
        <fullName evidence="4">Uncharacterized protein</fullName>
    </submittedName>
</protein>
<feature type="non-terminal residue" evidence="4">
    <location>
        <position position="1"/>
    </location>
</feature>
<evidence type="ECO:0000313" key="5">
    <source>
        <dbReference type="Proteomes" id="UP001152795"/>
    </source>
</evidence>
<dbReference type="AlphaFoldDB" id="A0A7D9HMH5"/>
<dbReference type="EMBL" id="CACRXK020001294">
    <property type="protein sequence ID" value="CAB3988222.1"/>
    <property type="molecule type" value="Genomic_DNA"/>
</dbReference>
<proteinExistence type="predicted"/>
<gene>
    <name evidence="4" type="ORF">PACLA_8A033968</name>
</gene>
<dbReference type="InterPro" id="IPR050687">
    <property type="entry name" value="Dynein_IC"/>
</dbReference>
<dbReference type="OrthoDB" id="4189at2759"/>
<reference evidence="4" key="1">
    <citation type="submission" date="2020-04" db="EMBL/GenBank/DDBJ databases">
        <authorList>
            <person name="Alioto T."/>
            <person name="Alioto T."/>
            <person name="Gomez Garrido J."/>
        </authorList>
    </citation>
    <scope>NUCLEOTIDE SEQUENCE</scope>
    <source>
        <strain evidence="4">A484AB</strain>
    </source>
</reference>
<evidence type="ECO:0000313" key="4">
    <source>
        <dbReference type="EMBL" id="CAB3988222.1"/>
    </source>
</evidence>
<dbReference type="GO" id="GO:0010970">
    <property type="term" value="P:transport along microtubule"/>
    <property type="evidence" value="ECO:0007669"/>
    <property type="project" value="TreeGrafter"/>
</dbReference>
<dbReference type="GO" id="GO:0045504">
    <property type="term" value="F:dynein heavy chain binding"/>
    <property type="evidence" value="ECO:0007669"/>
    <property type="project" value="TreeGrafter"/>
</dbReference>
<dbReference type="GO" id="GO:0005868">
    <property type="term" value="C:cytoplasmic dynein complex"/>
    <property type="evidence" value="ECO:0007669"/>
    <property type="project" value="TreeGrafter"/>
</dbReference>
<dbReference type="PANTHER" id="PTHR12442">
    <property type="entry name" value="DYNEIN INTERMEDIATE CHAIN"/>
    <property type="match status" value="1"/>
</dbReference>
<evidence type="ECO:0000256" key="2">
    <source>
        <dbReference type="ARBA" id="ARBA00022574"/>
    </source>
</evidence>
<dbReference type="PANTHER" id="PTHR12442:SF22">
    <property type="entry name" value="CYTOPLASMIC DYNEIN 1 INTERMEDIATE CHAIN-RELATED"/>
    <property type="match status" value="1"/>
</dbReference>
<sequence length="129" mass="15384">MSEEQKEKILSSPEFQHFLDRTSRIIERAIYEKDVTFDYGKTEDVEGDSQMFDNIALNREFYDEKWSKNRVVTSLDWSTQYPELLVTSYYKNEDAPREPDGVVLIWNINYKKTTPEYTFHCQSDYRGPS</sequence>
<organism evidence="4 5">
    <name type="scientific">Paramuricea clavata</name>
    <name type="common">Red gorgonian</name>
    <name type="synonym">Violescent sea-whip</name>
    <dbReference type="NCBI Taxonomy" id="317549"/>
    <lineage>
        <taxon>Eukaryota</taxon>
        <taxon>Metazoa</taxon>
        <taxon>Cnidaria</taxon>
        <taxon>Anthozoa</taxon>
        <taxon>Octocorallia</taxon>
        <taxon>Malacalcyonacea</taxon>
        <taxon>Plexauridae</taxon>
        <taxon>Paramuricea</taxon>
    </lineage>
</organism>
<keyword evidence="1" id="KW-0963">Cytoplasm</keyword>
<keyword evidence="3" id="KW-0677">Repeat</keyword>
<dbReference type="GO" id="GO:0045503">
    <property type="term" value="F:dynein light chain binding"/>
    <property type="evidence" value="ECO:0007669"/>
    <property type="project" value="TreeGrafter"/>
</dbReference>
<name>A0A7D9HMH5_PARCT</name>
<accession>A0A7D9HMH5</accession>
<keyword evidence="5" id="KW-1185">Reference proteome</keyword>